<keyword evidence="3 4" id="KW-0067">ATP-binding</keyword>
<dbReference type="PANTHER" id="PTHR43585:SF2">
    <property type="entry name" value="ATP-GRASP ENZYME FSQD"/>
    <property type="match status" value="1"/>
</dbReference>
<reference evidence="6" key="1">
    <citation type="submission" date="2022-06" db="EMBL/GenBank/DDBJ databases">
        <title>Aquibacillus sp. a new bacterium isolated from soil saline samples.</title>
        <authorList>
            <person name="Galisteo C."/>
            <person name="De La Haba R."/>
            <person name="Sanchez-Porro C."/>
            <person name="Ventosa A."/>
        </authorList>
    </citation>
    <scope>NUCLEOTIDE SEQUENCE</scope>
    <source>
        <strain evidence="6">3ASR75-54</strain>
    </source>
</reference>
<dbReference type="Pfam" id="PF18603">
    <property type="entry name" value="LAL_C2"/>
    <property type="match status" value="1"/>
</dbReference>
<dbReference type="InterPro" id="IPR040570">
    <property type="entry name" value="LAL_C2"/>
</dbReference>
<dbReference type="EMBL" id="JAMQKC010000003">
    <property type="protein sequence ID" value="MDC3416586.1"/>
    <property type="molecule type" value="Genomic_DNA"/>
</dbReference>
<evidence type="ECO:0000256" key="3">
    <source>
        <dbReference type="ARBA" id="ARBA00022840"/>
    </source>
</evidence>
<keyword evidence="2 4" id="KW-0547">Nucleotide-binding</keyword>
<proteinExistence type="predicted"/>
<keyword evidence="1" id="KW-0436">Ligase</keyword>
<dbReference type="Proteomes" id="UP001145069">
    <property type="component" value="Unassembled WGS sequence"/>
</dbReference>
<evidence type="ECO:0000256" key="1">
    <source>
        <dbReference type="ARBA" id="ARBA00022598"/>
    </source>
</evidence>
<feature type="domain" description="ATP-grasp" evidence="5">
    <location>
        <begin position="115"/>
        <end position="310"/>
    </location>
</feature>
<keyword evidence="7" id="KW-1185">Reference proteome</keyword>
<dbReference type="Pfam" id="PF18130">
    <property type="entry name" value="ATPgrasp_N"/>
    <property type="match status" value="1"/>
</dbReference>
<dbReference type="InterPro" id="IPR011761">
    <property type="entry name" value="ATP-grasp"/>
</dbReference>
<comment type="caution">
    <text evidence="6">The sequence shown here is derived from an EMBL/GenBank/DDBJ whole genome shotgun (WGS) entry which is preliminary data.</text>
</comment>
<evidence type="ECO:0000256" key="2">
    <source>
        <dbReference type="ARBA" id="ARBA00022741"/>
    </source>
</evidence>
<evidence type="ECO:0000313" key="6">
    <source>
        <dbReference type="EMBL" id="MDC3416586.1"/>
    </source>
</evidence>
<dbReference type="InterPro" id="IPR052032">
    <property type="entry name" value="ATP-dep_AA_Ligase"/>
</dbReference>
<organism evidence="6 7">
    <name type="scientific">Aquibacillus salsiterrae</name>
    <dbReference type="NCBI Taxonomy" id="2950439"/>
    <lineage>
        <taxon>Bacteria</taxon>
        <taxon>Bacillati</taxon>
        <taxon>Bacillota</taxon>
        <taxon>Bacilli</taxon>
        <taxon>Bacillales</taxon>
        <taxon>Bacillaceae</taxon>
        <taxon>Aquibacillus</taxon>
    </lineage>
</organism>
<sequence>MKSIIFIETNKSGSSREGIKAAEQLGYYTVLITSKKKLVKQREEFPDVHKFIYLPKITKKKVENRLEKFLGYSHEIKAIISFIDNYVALAAQLCISFCNRSLSVKAIQSMEDKAISTEVLNGLEYSPTSHLCKNLTTVYEKLDNYTIPLPFVMKAPNSTGSKDVLLVNKREEIKDSFNYLKKKYPNKSILIEEFISGPQYLIEGVVHKGKLAIVAIIKQEITFKDRFIITGYQYLANVEEPFYYSLEHAVNAIITKFEMDNGSFHMEMRRSTNGWKLIEINPRISGSAMNLIILNANGINLAKETVALYLGDKPNLVKEFEQPVFAQFLTVDKQGRLSKVTGKSRASNCEGICSVYIKPKKGQLVTPPMSMGHRYAYVIAKGETEEQAKERAKNAAAEIKFHIMPSKKEGIN</sequence>
<dbReference type="Pfam" id="PF13535">
    <property type="entry name" value="ATP-grasp_4"/>
    <property type="match status" value="1"/>
</dbReference>
<evidence type="ECO:0000313" key="7">
    <source>
        <dbReference type="Proteomes" id="UP001145069"/>
    </source>
</evidence>
<dbReference type="RefSeq" id="WP_272445590.1">
    <property type="nucleotide sequence ID" value="NZ_JAMQKC010000003.1"/>
</dbReference>
<evidence type="ECO:0000256" key="4">
    <source>
        <dbReference type="PROSITE-ProRule" id="PRU00409"/>
    </source>
</evidence>
<dbReference type="Gene3D" id="3.30.470.20">
    <property type="entry name" value="ATP-grasp fold, B domain"/>
    <property type="match status" value="1"/>
</dbReference>
<dbReference type="Gene3D" id="3.30.1490.20">
    <property type="entry name" value="ATP-grasp fold, A domain"/>
    <property type="match status" value="1"/>
</dbReference>
<name>A0A9X3WDR3_9BACI</name>
<dbReference type="PROSITE" id="PS50975">
    <property type="entry name" value="ATP_GRASP"/>
    <property type="match status" value="1"/>
</dbReference>
<dbReference type="GO" id="GO:0005524">
    <property type="term" value="F:ATP binding"/>
    <property type="evidence" value="ECO:0007669"/>
    <property type="project" value="UniProtKB-UniRule"/>
</dbReference>
<dbReference type="Gene3D" id="3.40.50.20">
    <property type="match status" value="1"/>
</dbReference>
<accession>A0A9X3WDR3</accession>
<dbReference type="InterPro" id="IPR041472">
    <property type="entry name" value="BL00235/CARNS1_N"/>
</dbReference>
<gene>
    <name evidence="6" type="ORF">NC799_06605</name>
</gene>
<dbReference type="SUPFAM" id="SSF56059">
    <property type="entry name" value="Glutathione synthetase ATP-binding domain-like"/>
    <property type="match status" value="1"/>
</dbReference>
<protein>
    <submittedName>
        <fullName evidence="6">ATP-grasp domain-containing protein</fullName>
    </submittedName>
</protein>
<dbReference type="InterPro" id="IPR013815">
    <property type="entry name" value="ATP_grasp_subdomain_1"/>
</dbReference>
<dbReference type="PANTHER" id="PTHR43585">
    <property type="entry name" value="FUMIPYRROLE BIOSYNTHESIS PROTEIN C"/>
    <property type="match status" value="1"/>
</dbReference>
<dbReference type="AlphaFoldDB" id="A0A9X3WDR3"/>
<dbReference type="GO" id="GO:0046872">
    <property type="term" value="F:metal ion binding"/>
    <property type="evidence" value="ECO:0007669"/>
    <property type="project" value="InterPro"/>
</dbReference>
<dbReference type="GO" id="GO:0016874">
    <property type="term" value="F:ligase activity"/>
    <property type="evidence" value="ECO:0007669"/>
    <property type="project" value="UniProtKB-KW"/>
</dbReference>
<evidence type="ECO:0000259" key="5">
    <source>
        <dbReference type="PROSITE" id="PS50975"/>
    </source>
</evidence>